<sequence length="370" mass="39423">MLVPAVPSAAAGRASGAGWPSTGFDDSASSYNRYETRLTAATVNGLEEGLSLPLPHPDMSCQGGGRPVLAGGLLYVPDGKGLGAYDPRSGDRRWYVPLDTDDFVGQIDVVQGRLVLSQSYCRSFSDSSGTVTVYDAATGAKQWSRYLDVPVRTMVAGDVLVAGGAESTDAEEAAGFRLADGEVLWQRHWPLLGRVLVNGAAAVGTPEGDTDLVDPATGRTLHTVPGSYAPENLGADRTLTLESNRNVTTAREAATRRVRWRSSSAQRIVAQAVGPRTLHQVAEQELVALGLDDGAQRYRVPLDDQYYSMVGAGDLLYLVGLAKIQVRRADTGAPVADLPIPDDGSVVVADGDVYLNTDRTLTQWRLPARR</sequence>
<dbReference type="AlphaFoldDB" id="A0A8J3BKW8"/>
<dbReference type="Gene3D" id="2.130.10.10">
    <property type="entry name" value="YVTN repeat-like/Quinoprotein amine dehydrogenase"/>
    <property type="match status" value="2"/>
</dbReference>
<reference evidence="2" key="2">
    <citation type="submission" date="2020-09" db="EMBL/GenBank/DDBJ databases">
        <authorList>
            <person name="Sun Q."/>
            <person name="Ohkuma M."/>
        </authorList>
    </citation>
    <scope>NUCLEOTIDE SEQUENCE</scope>
    <source>
        <strain evidence="2">JCM 3091</strain>
    </source>
</reference>
<evidence type="ECO:0000259" key="1">
    <source>
        <dbReference type="Pfam" id="PF13360"/>
    </source>
</evidence>
<proteinExistence type="predicted"/>
<dbReference type="InterPro" id="IPR011047">
    <property type="entry name" value="Quinoprotein_ADH-like_sf"/>
</dbReference>
<name>A0A8J3BKW8_9ACTN</name>
<gene>
    <name evidence="2" type="ORF">GCM10010124_21310</name>
</gene>
<dbReference type="EMBL" id="BMQC01000006">
    <property type="protein sequence ID" value="GGK28432.1"/>
    <property type="molecule type" value="Genomic_DNA"/>
</dbReference>
<dbReference type="InterPro" id="IPR002372">
    <property type="entry name" value="PQQ_rpt_dom"/>
</dbReference>
<dbReference type="SUPFAM" id="SSF50998">
    <property type="entry name" value="Quinoprotein alcohol dehydrogenase-like"/>
    <property type="match status" value="1"/>
</dbReference>
<dbReference type="Pfam" id="PF13360">
    <property type="entry name" value="PQQ_2"/>
    <property type="match status" value="1"/>
</dbReference>
<protein>
    <recommendedName>
        <fullName evidence="1">Pyrrolo-quinoline quinone repeat domain-containing protein</fullName>
    </recommendedName>
</protein>
<comment type="caution">
    <text evidence="2">The sequence shown here is derived from an EMBL/GenBank/DDBJ whole genome shotgun (WGS) entry which is preliminary data.</text>
</comment>
<evidence type="ECO:0000313" key="3">
    <source>
        <dbReference type="Proteomes" id="UP000662200"/>
    </source>
</evidence>
<evidence type="ECO:0000313" key="2">
    <source>
        <dbReference type="EMBL" id="GGK28432.1"/>
    </source>
</evidence>
<keyword evidence="3" id="KW-1185">Reference proteome</keyword>
<reference evidence="2" key="1">
    <citation type="journal article" date="2014" name="Int. J. Syst. Evol. Microbiol.">
        <title>Complete genome sequence of Corynebacterium casei LMG S-19264T (=DSM 44701T), isolated from a smear-ripened cheese.</title>
        <authorList>
            <consortium name="US DOE Joint Genome Institute (JGI-PGF)"/>
            <person name="Walter F."/>
            <person name="Albersmeier A."/>
            <person name="Kalinowski J."/>
            <person name="Ruckert C."/>
        </authorList>
    </citation>
    <scope>NUCLEOTIDE SEQUENCE</scope>
    <source>
        <strain evidence="2">JCM 3091</strain>
    </source>
</reference>
<dbReference type="SMART" id="SM00564">
    <property type="entry name" value="PQQ"/>
    <property type="match status" value="2"/>
</dbReference>
<dbReference type="PANTHER" id="PTHR34512:SF30">
    <property type="entry name" value="OUTER MEMBRANE PROTEIN ASSEMBLY FACTOR BAMB"/>
    <property type="match status" value="1"/>
</dbReference>
<feature type="domain" description="Pyrrolo-quinoline quinone repeat" evidence="1">
    <location>
        <begin position="63"/>
        <end position="261"/>
    </location>
</feature>
<organism evidence="2 3">
    <name type="scientific">Pilimelia terevasa</name>
    <dbReference type="NCBI Taxonomy" id="53372"/>
    <lineage>
        <taxon>Bacteria</taxon>
        <taxon>Bacillati</taxon>
        <taxon>Actinomycetota</taxon>
        <taxon>Actinomycetes</taxon>
        <taxon>Micromonosporales</taxon>
        <taxon>Micromonosporaceae</taxon>
        <taxon>Pilimelia</taxon>
    </lineage>
</organism>
<dbReference type="PANTHER" id="PTHR34512">
    <property type="entry name" value="CELL SURFACE PROTEIN"/>
    <property type="match status" value="1"/>
</dbReference>
<dbReference type="InterPro" id="IPR015943">
    <property type="entry name" value="WD40/YVTN_repeat-like_dom_sf"/>
</dbReference>
<dbReference type="InterPro" id="IPR018391">
    <property type="entry name" value="PQQ_b-propeller_rpt"/>
</dbReference>
<dbReference type="Proteomes" id="UP000662200">
    <property type="component" value="Unassembled WGS sequence"/>
</dbReference>
<accession>A0A8J3BKW8</accession>